<evidence type="ECO:0000313" key="1">
    <source>
        <dbReference type="EMBL" id="ABO49144.1"/>
    </source>
</evidence>
<name>A4J241_DESRM</name>
<protein>
    <submittedName>
        <fullName evidence="1">Uncharacterized protein</fullName>
    </submittedName>
</protein>
<gene>
    <name evidence="1" type="ordered locus">Dred_0604</name>
</gene>
<dbReference type="Proteomes" id="UP000001556">
    <property type="component" value="Chromosome"/>
</dbReference>
<dbReference type="RefSeq" id="WP_011876981.1">
    <property type="nucleotide sequence ID" value="NC_009253.1"/>
</dbReference>
<evidence type="ECO:0000313" key="2">
    <source>
        <dbReference type="Proteomes" id="UP000001556"/>
    </source>
</evidence>
<dbReference type="KEGG" id="drm:Dred_0604"/>
<keyword evidence="2" id="KW-1185">Reference proteome</keyword>
<proteinExistence type="predicted"/>
<accession>A4J241</accession>
<dbReference type="AlphaFoldDB" id="A4J241"/>
<sequence length="106" mass="12773">MKKRNQHRQALLRLLETELIMYPELKKKALKYPSFERIAHIQAIETALEVFCTNEVKREFVKLKFWGRRMKNHEIATQLEIPKEALPRWRKTLLTILAEKLNMDDL</sequence>
<dbReference type="EMBL" id="CP000612">
    <property type="protein sequence ID" value="ABO49144.1"/>
    <property type="molecule type" value="Genomic_DNA"/>
</dbReference>
<organism evidence="1 2">
    <name type="scientific">Desulforamulus reducens (strain ATCC BAA-1160 / DSM 100696 / MI-1)</name>
    <name type="common">Desulfotomaculum reducens</name>
    <dbReference type="NCBI Taxonomy" id="349161"/>
    <lineage>
        <taxon>Bacteria</taxon>
        <taxon>Bacillati</taxon>
        <taxon>Bacillota</taxon>
        <taxon>Clostridia</taxon>
        <taxon>Eubacteriales</taxon>
        <taxon>Peptococcaceae</taxon>
        <taxon>Desulforamulus</taxon>
    </lineage>
</organism>
<reference evidence="1 2" key="1">
    <citation type="submission" date="2007-03" db="EMBL/GenBank/DDBJ databases">
        <title>Complete sequence of Desulfotomaculum reducens MI-1.</title>
        <authorList>
            <consortium name="US DOE Joint Genome Institute"/>
            <person name="Copeland A."/>
            <person name="Lucas S."/>
            <person name="Lapidus A."/>
            <person name="Barry K."/>
            <person name="Detter J.C."/>
            <person name="Glavina del Rio T."/>
            <person name="Hammon N."/>
            <person name="Israni S."/>
            <person name="Dalin E."/>
            <person name="Tice H."/>
            <person name="Pitluck S."/>
            <person name="Sims D."/>
            <person name="Brettin T."/>
            <person name="Bruce D."/>
            <person name="Han C."/>
            <person name="Tapia R."/>
            <person name="Schmutz J."/>
            <person name="Larimer F."/>
            <person name="Land M."/>
            <person name="Hauser L."/>
            <person name="Kyrpides N."/>
            <person name="Kim E."/>
            <person name="Tebo B.M."/>
            <person name="Richardson P."/>
        </authorList>
    </citation>
    <scope>NUCLEOTIDE SEQUENCE [LARGE SCALE GENOMIC DNA]</scope>
    <source>
        <strain evidence="1 2">MI-1</strain>
    </source>
</reference>
<dbReference type="HOGENOM" id="CLU_2218871_0_0_9"/>